<sequence>MAQDHQRAENRWQADLQRAEKRRVAALHTLQVARRERDDLYLAYRQEIPFRNSRVGAFILADFVLQNQS</sequence>
<evidence type="ECO:0000313" key="3">
    <source>
        <dbReference type="Proteomes" id="UP001454036"/>
    </source>
</evidence>
<feature type="coiled-coil region" evidence="1">
    <location>
        <begin position="2"/>
        <end position="36"/>
    </location>
</feature>
<comment type="caution">
    <text evidence="2">The sequence shown here is derived from an EMBL/GenBank/DDBJ whole genome shotgun (WGS) entry which is preliminary data.</text>
</comment>
<keyword evidence="1" id="KW-0175">Coiled coil</keyword>
<dbReference type="AlphaFoldDB" id="A0AAV3RS62"/>
<dbReference type="EMBL" id="BAABME010011496">
    <property type="protein sequence ID" value="GAA0183839.1"/>
    <property type="molecule type" value="Genomic_DNA"/>
</dbReference>
<reference evidence="2 3" key="1">
    <citation type="submission" date="2024-01" db="EMBL/GenBank/DDBJ databases">
        <title>The complete chloroplast genome sequence of Lithospermum erythrorhizon: insights into the phylogenetic relationship among Boraginaceae species and the maternal lineages of purple gromwells.</title>
        <authorList>
            <person name="Okada T."/>
            <person name="Watanabe K."/>
        </authorList>
    </citation>
    <scope>NUCLEOTIDE SEQUENCE [LARGE SCALE GENOMIC DNA]</scope>
</reference>
<evidence type="ECO:0000256" key="1">
    <source>
        <dbReference type="SAM" id="Coils"/>
    </source>
</evidence>
<name>A0AAV3RS62_LITER</name>
<accession>A0AAV3RS62</accession>
<evidence type="ECO:0000313" key="2">
    <source>
        <dbReference type="EMBL" id="GAA0183839.1"/>
    </source>
</evidence>
<organism evidence="2 3">
    <name type="scientific">Lithospermum erythrorhizon</name>
    <name type="common">Purple gromwell</name>
    <name type="synonym">Lithospermum officinale var. erythrorhizon</name>
    <dbReference type="NCBI Taxonomy" id="34254"/>
    <lineage>
        <taxon>Eukaryota</taxon>
        <taxon>Viridiplantae</taxon>
        <taxon>Streptophyta</taxon>
        <taxon>Embryophyta</taxon>
        <taxon>Tracheophyta</taxon>
        <taxon>Spermatophyta</taxon>
        <taxon>Magnoliopsida</taxon>
        <taxon>eudicotyledons</taxon>
        <taxon>Gunneridae</taxon>
        <taxon>Pentapetalae</taxon>
        <taxon>asterids</taxon>
        <taxon>lamiids</taxon>
        <taxon>Boraginales</taxon>
        <taxon>Boraginaceae</taxon>
        <taxon>Boraginoideae</taxon>
        <taxon>Lithospermeae</taxon>
        <taxon>Lithospermum</taxon>
    </lineage>
</organism>
<gene>
    <name evidence="2" type="ORF">LIER_31185</name>
</gene>
<dbReference type="Proteomes" id="UP001454036">
    <property type="component" value="Unassembled WGS sequence"/>
</dbReference>
<keyword evidence="3" id="KW-1185">Reference proteome</keyword>
<protein>
    <submittedName>
        <fullName evidence="2">Uncharacterized protein</fullName>
    </submittedName>
</protein>
<proteinExistence type="predicted"/>